<evidence type="ECO:0000313" key="1">
    <source>
        <dbReference type="EMBL" id="AIE93244.1"/>
    </source>
</evidence>
<accession>A0A075FPI0</accession>
<name>A0A075FPI0_9ARCH</name>
<sequence>MESKCSLNNEISPKTCQYIEDWVFVEIKLVNQNEINRCKKRSLQKTCS</sequence>
<proteinExistence type="predicted"/>
<dbReference type="AlphaFoldDB" id="A0A075FPI0"/>
<protein>
    <submittedName>
        <fullName evidence="1">Uncharacterized protein</fullName>
    </submittedName>
</protein>
<organism evidence="1">
    <name type="scientific">uncultured marine thaumarchaeote AD1000_33_B07</name>
    <dbReference type="NCBI Taxonomy" id="1455908"/>
    <lineage>
        <taxon>Archaea</taxon>
        <taxon>Nitrososphaerota</taxon>
        <taxon>environmental samples</taxon>
    </lineage>
</organism>
<reference evidence="1" key="1">
    <citation type="journal article" date="2014" name="Genome Biol. Evol.">
        <title>Pangenome evidence for extensive interdomain horizontal transfer affecting lineage core and shell genes in uncultured planktonic thaumarchaeota and euryarchaeota.</title>
        <authorList>
            <person name="Deschamps P."/>
            <person name="Zivanovic Y."/>
            <person name="Moreira D."/>
            <person name="Rodriguez-Valera F."/>
            <person name="Lopez-Garcia P."/>
        </authorList>
    </citation>
    <scope>NUCLEOTIDE SEQUENCE</scope>
</reference>
<dbReference type="EMBL" id="KF900389">
    <property type="protein sequence ID" value="AIE93244.1"/>
    <property type="molecule type" value="Genomic_DNA"/>
</dbReference>